<dbReference type="AlphaFoldDB" id="A0A0N4U4B6"/>
<dbReference type="WBParaSite" id="DME_0000161801-mRNA-1">
    <property type="protein sequence ID" value="DME_0000161801-mRNA-1"/>
    <property type="gene ID" value="DME_0000161801"/>
</dbReference>
<dbReference type="SMART" id="SM01052">
    <property type="entry name" value="CAP_GLY"/>
    <property type="match status" value="1"/>
</dbReference>
<dbReference type="STRING" id="318479.A0A0N4U4B6"/>
<dbReference type="GO" id="GO:0051010">
    <property type="term" value="F:microtubule plus-end binding"/>
    <property type="evidence" value="ECO:0007669"/>
    <property type="project" value="TreeGrafter"/>
</dbReference>
<dbReference type="Proteomes" id="UP000038040">
    <property type="component" value="Unplaced"/>
</dbReference>
<dbReference type="EMBL" id="UYYG01001154">
    <property type="protein sequence ID" value="VDN56005.1"/>
    <property type="molecule type" value="Genomic_DNA"/>
</dbReference>
<dbReference type="Proteomes" id="UP000274756">
    <property type="component" value="Unassembled WGS sequence"/>
</dbReference>
<dbReference type="GO" id="GO:0005634">
    <property type="term" value="C:nucleus"/>
    <property type="evidence" value="ECO:0007669"/>
    <property type="project" value="TreeGrafter"/>
</dbReference>
<dbReference type="GO" id="GO:0035371">
    <property type="term" value="C:microtubule plus-end"/>
    <property type="evidence" value="ECO:0007669"/>
    <property type="project" value="TreeGrafter"/>
</dbReference>
<name>A0A0N4U4B6_DRAME</name>
<evidence type="ECO:0000313" key="7">
    <source>
        <dbReference type="Proteomes" id="UP000038040"/>
    </source>
</evidence>
<evidence type="ECO:0000256" key="1">
    <source>
        <dbReference type="ARBA" id="ARBA00004496"/>
    </source>
</evidence>
<protein>
    <submittedName>
        <fullName evidence="9">CAP-Gly domain-containing protein</fullName>
    </submittedName>
</protein>
<dbReference type="SUPFAM" id="SSF54236">
    <property type="entry name" value="Ubiquitin-like"/>
    <property type="match status" value="1"/>
</dbReference>
<dbReference type="PROSITE" id="PS50245">
    <property type="entry name" value="CAP_GLY_2"/>
    <property type="match status" value="1"/>
</dbReference>
<keyword evidence="3" id="KW-0143">Chaperone</keyword>
<comment type="similarity">
    <text evidence="4">Belongs to the TBCB family.</text>
</comment>
<dbReference type="InterPro" id="IPR000938">
    <property type="entry name" value="CAP-Gly_domain"/>
</dbReference>
<evidence type="ECO:0000256" key="4">
    <source>
        <dbReference type="ARBA" id="ARBA00025779"/>
    </source>
</evidence>
<reference evidence="6 8" key="2">
    <citation type="submission" date="2018-11" db="EMBL/GenBank/DDBJ databases">
        <authorList>
            <consortium name="Pathogen Informatics"/>
        </authorList>
    </citation>
    <scope>NUCLEOTIDE SEQUENCE [LARGE SCALE GENOMIC DNA]</scope>
</reference>
<organism evidence="7 9">
    <name type="scientific">Dracunculus medinensis</name>
    <name type="common">Guinea worm</name>
    <dbReference type="NCBI Taxonomy" id="318479"/>
    <lineage>
        <taxon>Eukaryota</taxon>
        <taxon>Metazoa</taxon>
        <taxon>Ecdysozoa</taxon>
        <taxon>Nematoda</taxon>
        <taxon>Chromadorea</taxon>
        <taxon>Rhabditida</taxon>
        <taxon>Spirurina</taxon>
        <taxon>Dracunculoidea</taxon>
        <taxon>Dracunculidae</taxon>
        <taxon>Dracunculus</taxon>
    </lineage>
</organism>
<dbReference type="Pfam" id="PF14560">
    <property type="entry name" value="Ubiquitin_2"/>
    <property type="match status" value="1"/>
</dbReference>
<keyword evidence="2" id="KW-0963">Cytoplasm</keyword>
<gene>
    <name evidence="6" type="ORF">DME_LOCUS5978</name>
</gene>
<dbReference type="InterPro" id="IPR036859">
    <property type="entry name" value="CAP-Gly_dom_sf"/>
</dbReference>
<dbReference type="GO" id="GO:0005938">
    <property type="term" value="C:cell cortex"/>
    <property type="evidence" value="ECO:0007669"/>
    <property type="project" value="TreeGrafter"/>
</dbReference>
<dbReference type="Pfam" id="PF01302">
    <property type="entry name" value="CAP_GLY"/>
    <property type="match status" value="1"/>
</dbReference>
<evidence type="ECO:0000256" key="2">
    <source>
        <dbReference type="ARBA" id="ARBA00022490"/>
    </source>
</evidence>
<evidence type="ECO:0000256" key="3">
    <source>
        <dbReference type="ARBA" id="ARBA00023186"/>
    </source>
</evidence>
<dbReference type="OrthoDB" id="5295208at2759"/>
<dbReference type="PANTHER" id="PTHR18916:SF85">
    <property type="entry name" value="TUBULIN-FOLDING COFACTOR B"/>
    <property type="match status" value="1"/>
</dbReference>
<dbReference type="PANTHER" id="PTHR18916">
    <property type="entry name" value="DYNACTIN 1-RELATED MICROTUBULE-BINDING"/>
    <property type="match status" value="1"/>
</dbReference>
<evidence type="ECO:0000313" key="8">
    <source>
        <dbReference type="Proteomes" id="UP000274756"/>
    </source>
</evidence>
<dbReference type="InterPro" id="IPR029071">
    <property type="entry name" value="Ubiquitin-like_domsf"/>
</dbReference>
<proteinExistence type="inferred from homology"/>
<accession>A0A0N4U4B6</accession>
<reference evidence="9" key="1">
    <citation type="submission" date="2017-02" db="UniProtKB">
        <authorList>
            <consortium name="WormBaseParasite"/>
        </authorList>
    </citation>
    <scope>IDENTIFICATION</scope>
</reference>
<dbReference type="Gene3D" id="3.10.20.90">
    <property type="entry name" value="Phosphatidylinositol 3-kinase Catalytic Subunit, Chain A, domain 1"/>
    <property type="match status" value="1"/>
</dbReference>
<dbReference type="PROSITE" id="PS00845">
    <property type="entry name" value="CAP_GLY_1"/>
    <property type="match status" value="1"/>
</dbReference>
<dbReference type="GO" id="GO:0031122">
    <property type="term" value="P:cytoplasmic microtubule organization"/>
    <property type="evidence" value="ECO:0007669"/>
    <property type="project" value="TreeGrafter"/>
</dbReference>
<dbReference type="InterPro" id="IPR000626">
    <property type="entry name" value="Ubiquitin-like_dom"/>
</dbReference>
<dbReference type="SUPFAM" id="SSF74924">
    <property type="entry name" value="Cap-Gly domain"/>
    <property type="match status" value="1"/>
</dbReference>
<feature type="domain" description="CAP-Gly" evidence="5">
    <location>
        <begin position="162"/>
        <end position="204"/>
    </location>
</feature>
<sequence>MCRLQAKKLQSFNKELQIVKCRYYDAMCEEKLQLVVGMSKEQMHLELRDKNNEFIAMLNDDCAILENMGICDGMVIHAVSTFGESNLLNDSSMVEKYELPDADYEKRSDSVRAWMRQKGFNKSHSSKEIDNAESVKHFKIGDRCKVILLSQQKKLGEISYIGLTDFKPGYWIGVTYDEPVGKHDGCVAGKRYFSCADKHGVFVRPRDIQVISSESEEESGDEAMEI</sequence>
<comment type="subcellular location">
    <subcellularLocation>
        <location evidence="1">Cytoplasm</location>
    </subcellularLocation>
</comment>
<evidence type="ECO:0000313" key="6">
    <source>
        <dbReference type="EMBL" id="VDN56005.1"/>
    </source>
</evidence>
<evidence type="ECO:0000313" key="9">
    <source>
        <dbReference type="WBParaSite" id="DME_0000161801-mRNA-1"/>
    </source>
</evidence>
<evidence type="ECO:0000259" key="5">
    <source>
        <dbReference type="PROSITE" id="PS50245"/>
    </source>
</evidence>
<keyword evidence="8" id="KW-1185">Reference proteome</keyword>
<dbReference type="Gene3D" id="2.30.30.190">
    <property type="entry name" value="CAP Gly-rich-like domain"/>
    <property type="match status" value="1"/>
</dbReference>